<dbReference type="RefSeq" id="WP_157728571.1">
    <property type="nucleotide sequence ID" value="NZ_LT629732.1"/>
</dbReference>
<feature type="transmembrane region" description="Helical" evidence="6">
    <location>
        <begin position="24"/>
        <end position="43"/>
    </location>
</feature>
<keyword evidence="8" id="KW-1185">Reference proteome</keyword>
<evidence type="ECO:0000313" key="7">
    <source>
        <dbReference type="EMBL" id="SDS60939.1"/>
    </source>
</evidence>
<name>A0A1H1TN01_9ACTN</name>
<gene>
    <name evidence="7" type="ORF">SAMN04489717_3246</name>
</gene>
<dbReference type="GO" id="GO:0005886">
    <property type="term" value="C:plasma membrane"/>
    <property type="evidence" value="ECO:0007669"/>
    <property type="project" value="UniProtKB-SubCell"/>
</dbReference>
<feature type="transmembrane region" description="Helical" evidence="6">
    <location>
        <begin position="201"/>
        <end position="228"/>
    </location>
</feature>
<feature type="transmembrane region" description="Helical" evidence="6">
    <location>
        <begin position="55"/>
        <end position="73"/>
    </location>
</feature>
<evidence type="ECO:0000256" key="5">
    <source>
        <dbReference type="ARBA" id="ARBA00023136"/>
    </source>
</evidence>
<feature type="transmembrane region" description="Helical" evidence="6">
    <location>
        <begin position="168"/>
        <end position="189"/>
    </location>
</feature>
<keyword evidence="3 6" id="KW-0812">Transmembrane</keyword>
<organism evidence="7 8">
    <name type="scientific">Actinopolymorpha singaporensis</name>
    <dbReference type="NCBI Taxonomy" id="117157"/>
    <lineage>
        <taxon>Bacteria</taxon>
        <taxon>Bacillati</taxon>
        <taxon>Actinomycetota</taxon>
        <taxon>Actinomycetes</taxon>
        <taxon>Propionibacteriales</taxon>
        <taxon>Actinopolymorphaceae</taxon>
        <taxon>Actinopolymorpha</taxon>
    </lineage>
</organism>
<evidence type="ECO:0000256" key="6">
    <source>
        <dbReference type="SAM" id="Phobius"/>
    </source>
</evidence>
<dbReference type="EMBL" id="LT629732">
    <property type="protein sequence ID" value="SDS60939.1"/>
    <property type="molecule type" value="Genomic_DNA"/>
</dbReference>
<keyword evidence="4 6" id="KW-1133">Transmembrane helix</keyword>
<dbReference type="Proteomes" id="UP000198983">
    <property type="component" value="Chromosome I"/>
</dbReference>
<dbReference type="Pfam" id="PF09678">
    <property type="entry name" value="Caa3_CtaG"/>
    <property type="match status" value="1"/>
</dbReference>
<feature type="transmembrane region" description="Helical" evidence="6">
    <location>
        <begin position="93"/>
        <end position="112"/>
    </location>
</feature>
<evidence type="ECO:0000313" key="8">
    <source>
        <dbReference type="Proteomes" id="UP000198983"/>
    </source>
</evidence>
<dbReference type="STRING" id="117157.SAMN04489717_3246"/>
<protein>
    <submittedName>
        <fullName evidence="7">Putative copper resistance protein D</fullName>
    </submittedName>
</protein>
<dbReference type="AlphaFoldDB" id="A0A1H1TN01"/>
<evidence type="ECO:0000256" key="3">
    <source>
        <dbReference type="ARBA" id="ARBA00022692"/>
    </source>
</evidence>
<proteinExistence type="predicted"/>
<keyword evidence="2" id="KW-1003">Cell membrane</keyword>
<sequence>MTTHADLPRPTWHNVLLGTPDHSLWLVVCAVAAVAYLAAVYRLHRRGDHWPVRRTALWLTGLVTIYLVCGNGFARYAMVLFSAHMAQHMMLNMYTPILLALGAPVTLTLRALPARGNLAGVRRGLVRVLHSRALAVLSSMPVAVVLFVVSLFGLYFTPLFAVLMSSTAGHVGMQVHFLITGYLFFWILVGPDPGPRRPPPMVRFLAILPVGAMHALFAVTVAFAHHIFGEPFISEVRPHWSSVQWDQTLGGGIAGGFAELPMGTVAVLCLLQWWNAAEARMPSTPGELVVDPPSSTRAR</sequence>
<evidence type="ECO:0000256" key="2">
    <source>
        <dbReference type="ARBA" id="ARBA00022475"/>
    </source>
</evidence>
<accession>A0A1H1TN01</accession>
<comment type="subcellular location">
    <subcellularLocation>
        <location evidence="1">Cell membrane</location>
        <topology evidence="1">Multi-pass membrane protein</topology>
    </subcellularLocation>
</comment>
<keyword evidence="5 6" id="KW-0472">Membrane</keyword>
<evidence type="ECO:0000256" key="4">
    <source>
        <dbReference type="ARBA" id="ARBA00022989"/>
    </source>
</evidence>
<reference evidence="7 8" key="1">
    <citation type="submission" date="2016-10" db="EMBL/GenBank/DDBJ databases">
        <authorList>
            <person name="de Groot N.N."/>
        </authorList>
    </citation>
    <scope>NUCLEOTIDE SEQUENCE [LARGE SCALE GENOMIC DNA]</scope>
    <source>
        <strain evidence="7 8">DSM 22024</strain>
    </source>
</reference>
<feature type="transmembrane region" description="Helical" evidence="6">
    <location>
        <begin position="133"/>
        <end position="156"/>
    </location>
</feature>
<dbReference type="OrthoDB" id="5241646at2"/>
<evidence type="ECO:0000256" key="1">
    <source>
        <dbReference type="ARBA" id="ARBA00004651"/>
    </source>
</evidence>
<dbReference type="InterPro" id="IPR019108">
    <property type="entry name" value="Caa3_assmbl_CtaG-rel"/>
</dbReference>
<feature type="transmembrane region" description="Helical" evidence="6">
    <location>
        <begin position="248"/>
        <end position="271"/>
    </location>
</feature>